<dbReference type="AlphaFoldDB" id="A0A366SEI3"/>
<gene>
    <name evidence="1" type="ORF">EB18_01825</name>
</gene>
<sequence>RENLTGFCLIYQRLGTILELTSVKLPS</sequence>
<feature type="non-terminal residue" evidence="1">
    <location>
        <position position="1"/>
    </location>
</feature>
<accession>A0A366SEI3</accession>
<organism evidence="1 2">
    <name type="scientific">Enterococcus cecorum</name>
    <dbReference type="NCBI Taxonomy" id="44008"/>
    <lineage>
        <taxon>Bacteria</taxon>
        <taxon>Bacillati</taxon>
        <taxon>Bacillota</taxon>
        <taxon>Bacilli</taxon>
        <taxon>Lactobacillales</taxon>
        <taxon>Enterococcaceae</taxon>
        <taxon>Enterococcus</taxon>
    </lineage>
</organism>
<dbReference type="Proteomes" id="UP000252800">
    <property type="component" value="Unassembled WGS sequence"/>
</dbReference>
<reference evidence="1 2" key="1">
    <citation type="submission" date="2015-06" db="EMBL/GenBank/DDBJ databases">
        <title>The Genome Sequence of Enterococcus cecorum 170AEA1.</title>
        <authorList>
            <consortium name="The Broad Institute Genomics Platform"/>
            <consortium name="The Broad Institute Genome Sequencing Center for Infectious Disease"/>
            <person name="Earl A.M."/>
            <person name="Van Tyne D."/>
            <person name="Lebreton F."/>
            <person name="Saavedra J.T."/>
            <person name="Gilmore M.S."/>
            <person name="Manson McGuire A."/>
            <person name="Clock S."/>
            <person name="Crupain M."/>
            <person name="Rangan U."/>
            <person name="Young S."/>
            <person name="Abouelleil A."/>
            <person name="Cao P."/>
            <person name="Chapman S.B."/>
            <person name="Griggs A."/>
            <person name="Priest M."/>
            <person name="Shea T."/>
            <person name="Wortman J."/>
            <person name="Nusbaum C."/>
            <person name="Birren B."/>
        </authorList>
    </citation>
    <scope>NUCLEOTIDE SEQUENCE [LARGE SCALE GENOMIC DNA]</scope>
    <source>
        <strain evidence="1 2">170AEA1</strain>
    </source>
</reference>
<evidence type="ECO:0000313" key="1">
    <source>
        <dbReference type="EMBL" id="RBR28350.1"/>
    </source>
</evidence>
<comment type="caution">
    <text evidence="1">The sequence shown here is derived from an EMBL/GenBank/DDBJ whole genome shotgun (WGS) entry which is preliminary data.</text>
</comment>
<dbReference type="EMBL" id="LEOY01000015">
    <property type="protein sequence ID" value="RBR28350.1"/>
    <property type="molecule type" value="Genomic_DNA"/>
</dbReference>
<proteinExistence type="predicted"/>
<protein>
    <submittedName>
        <fullName evidence="1">Uncharacterized protein</fullName>
    </submittedName>
</protein>
<evidence type="ECO:0000313" key="2">
    <source>
        <dbReference type="Proteomes" id="UP000252800"/>
    </source>
</evidence>
<name>A0A366SEI3_9ENTE</name>